<sequence length="226" mass="26310">MSSFSSQQLAEAHTKPRTIKTHLAFSLLPKNLLDTCKVVYMFRNPMDNVLSALHHYKLVKIHSFVGTQDDFVDMYVDDLRNLYSPYGQHLREAWARRGHPNLHVVSFEELKSDTRAQLCRLDAFLGTRLTDQQLENVLQKTSFKTMQDSDPFKTAGHDAYNRQVGEQEGLFVRQGEAYNRQVGEQEGLFAKLAGTWKEKISQQQQEKLEDWIKKNFTDYGIKFRFD</sequence>
<accession>A0A979FWI3</accession>
<evidence type="ECO:0000256" key="1">
    <source>
        <dbReference type="ARBA" id="ARBA00005771"/>
    </source>
</evidence>
<dbReference type="Pfam" id="PF00685">
    <property type="entry name" value="Sulfotransfer_1"/>
    <property type="match status" value="1"/>
</dbReference>
<evidence type="ECO:0000256" key="2">
    <source>
        <dbReference type="ARBA" id="ARBA00022679"/>
    </source>
</evidence>
<dbReference type="KEGG" id="hazt:125179328"/>
<dbReference type="GeneID" id="125179328"/>
<comment type="similarity">
    <text evidence="1">Belongs to the sulfotransferase 1 family.</text>
</comment>
<feature type="domain" description="Sulfotransferase" evidence="3">
    <location>
        <begin position="8"/>
        <end position="219"/>
    </location>
</feature>
<name>A0A979FWI3_HYAAZ</name>
<dbReference type="InterPro" id="IPR027417">
    <property type="entry name" value="P-loop_NTPase"/>
</dbReference>
<evidence type="ECO:0000313" key="4">
    <source>
        <dbReference type="Proteomes" id="UP000694843"/>
    </source>
</evidence>
<reference evidence="5" key="1">
    <citation type="submission" date="2025-08" db="UniProtKB">
        <authorList>
            <consortium name="RefSeq"/>
        </authorList>
    </citation>
    <scope>IDENTIFICATION</scope>
    <source>
        <tissue evidence="5">Whole organism</tissue>
    </source>
</reference>
<dbReference type="InterPro" id="IPR000863">
    <property type="entry name" value="Sulfotransferase_dom"/>
</dbReference>
<proteinExistence type="inferred from homology"/>
<dbReference type="PANTHER" id="PTHR11783">
    <property type="entry name" value="SULFOTRANSFERASE SULT"/>
    <property type="match status" value="1"/>
</dbReference>
<dbReference type="Proteomes" id="UP000694843">
    <property type="component" value="Unplaced"/>
</dbReference>
<evidence type="ECO:0000259" key="3">
    <source>
        <dbReference type="Pfam" id="PF00685"/>
    </source>
</evidence>
<dbReference type="SUPFAM" id="SSF52540">
    <property type="entry name" value="P-loop containing nucleoside triphosphate hydrolases"/>
    <property type="match status" value="1"/>
</dbReference>
<dbReference type="OrthoDB" id="205623at2759"/>
<gene>
    <name evidence="5" type="primary">LOC125179328</name>
</gene>
<keyword evidence="2" id="KW-0808">Transferase</keyword>
<evidence type="ECO:0000313" key="5">
    <source>
        <dbReference type="RefSeq" id="XP_047740938.1"/>
    </source>
</evidence>
<organism evidence="4 5">
    <name type="scientific">Hyalella azteca</name>
    <name type="common">Amphipod</name>
    <dbReference type="NCBI Taxonomy" id="294128"/>
    <lineage>
        <taxon>Eukaryota</taxon>
        <taxon>Metazoa</taxon>
        <taxon>Ecdysozoa</taxon>
        <taxon>Arthropoda</taxon>
        <taxon>Crustacea</taxon>
        <taxon>Multicrustacea</taxon>
        <taxon>Malacostraca</taxon>
        <taxon>Eumalacostraca</taxon>
        <taxon>Peracarida</taxon>
        <taxon>Amphipoda</taxon>
        <taxon>Senticaudata</taxon>
        <taxon>Talitrida</taxon>
        <taxon>Talitroidea</taxon>
        <taxon>Hyalellidae</taxon>
        <taxon>Hyalella</taxon>
    </lineage>
</organism>
<protein>
    <submittedName>
        <fullName evidence="5">Sulfotransferase 1C4-like</fullName>
    </submittedName>
</protein>
<dbReference type="AlphaFoldDB" id="A0A979FWI3"/>
<dbReference type="OMA" id="NRQVGEQ"/>
<keyword evidence="4" id="KW-1185">Reference proteome</keyword>
<dbReference type="GO" id="GO:0008146">
    <property type="term" value="F:sulfotransferase activity"/>
    <property type="evidence" value="ECO:0007669"/>
    <property type="project" value="InterPro"/>
</dbReference>
<dbReference type="Gene3D" id="3.40.50.300">
    <property type="entry name" value="P-loop containing nucleotide triphosphate hydrolases"/>
    <property type="match status" value="1"/>
</dbReference>
<dbReference type="RefSeq" id="XP_047740938.1">
    <property type="nucleotide sequence ID" value="XM_047884982.1"/>
</dbReference>